<reference evidence="4 5" key="1">
    <citation type="submission" date="2019-06" db="EMBL/GenBank/DDBJ databases">
        <authorList>
            <person name="Li M."/>
        </authorList>
    </citation>
    <scope>NUCLEOTIDE SEQUENCE [LARGE SCALE GENOMIC DNA]</scope>
    <source>
        <strain evidence="4 5">BGMRC6574</strain>
    </source>
</reference>
<dbReference type="InterPro" id="IPR043128">
    <property type="entry name" value="Rev_trsase/Diguanyl_cyclase"/>
</dbReference>
<dbReference type="PANTHER" id="PTHR44757">
    <property type="entry name" value="DIGUANYLATE CYCLASE DGCP"/>
    <property type="match status" value="1"/>
</dbReference>
<evidence type="ECO:0000256" key="1">
    <source>
        <dbReference type="SAM" id="Phobius"/>
    </source>
</evidence>
<dbReference type="InterPro" id="IPR052155">
    <property type="entry name" value="Biofilm_reg_signaling"/>
</dbReference>
<dbReference type="PROSITE" id="PS50883">
    <property type="entry name" value="EAL"/>
    <property type="match status" value="1"/>
</dbReference>
<evidence type="ECO:0000259" key="3">
    <source>
        <dbReference type="PROSITE" id="PS50887"/>
    </source>
</evidence>
<evidence type="ECO:0000259" key="2">
    <source>
        <dbReference type="PROSITE" id="PS50883"/>
    </source>
</evidence>
<evidence type="ECO:0000313" key="4">
    <source>
        <dbReference type="EMBL" id="TPW26545.1"/>
    </source>
</evidence>
<dbReference type="OrthoDB" id="9814202at2"/>
<dbReference type="PANTHER" id="PTHR44757:SF2">
    <property type="entry name" value="BIOFILM ARCHITECTURE MAINTENANCE PROTEIN MBAA"/>
    <property type="match status" value="1"/>
</dbReference>
<feature type="transmembrane region" description="Helical" evidence="1">
    <location>
        <begin position="125"/>
        <end position="142"/>
    </location>
</feature>
<dbReference type="Pfam" id="PF00990">
    <property type="entry name" value="GGDEF"/>
    <property type="match status" value="1"/>
</dbReference>
<feature type="transmembrane region" description="Helical" evidence="1">
    <location>
        <begin position="60"/>
        <end position="82"/>
    </location>
</feature>
<dbReference type="RefSeq" id="WP_141167803.1">
    <property type="nucleotide sequence ID" value="NZ_VHLH01000029.1"/>
</dbReference>
<dbReference type="SMART" id="SM00052">
    <property type="entry name" value="EAL"/>
    <property type="match status" value="1"/>
</dbReference>
<accession>A0A506U0Q8</accession>
<sequence length="642" mass="70597">MSRIRRMIDWFTLASVPDELLVAQHDELKPQIPLLYAFLSLNAIGIAYTHYGLAPFWMTVWVPSILGAATVLRLVAWFTRPLGTMSVVAVQRHLRITMGLGALLSMIYLAWAFGLDAYGHTLQHAHIAIFIALTVMGCSFCLTRLPQSALCNIVIVTVPYVLHYAFSGNPVYVAISLNILFVTLAMVRVMLNSASSFEALVRTQSELTRLNHEMTGLAHTDALTGLPNRRQFFAKLDEELRRDEERQGEVVVGVIDLDRFKVANDTLGHIVGDQLLEACGQRFREVLGPDVMIARLGGDEFAFLTYGSPGETWALAVRVCQEFAQPFIVEDSSVFLGASCGLATTRDVSNDANVLYEAADYALYRAKAEAPGSAVYYSAEHESEIRQDRATEAALRTADLEAEMTVHLQPIVWVKDGSLKSVEALARWTNPELGSVGPDVFIAIAERSGLINRLTKILFRKALHHLADLPEDISLSFNLSAYDLTNHETILSIVALIRQSGVRPDRLILELTETAVMQDLETARTAMDLLHRLGVCIALDDFGTGQSNLSYVHKLPIDLVKLDRSFMANIDDPSSRNLVCAAVSLCQSLELTCIAEGVETAEQFALLQSVGCDAYQGYYFSKPVPAADLVADLTQANGSVGL</sequence>
<keyword evidence="5" id="KW-1185">Reference proteome</keyword>
<protein>
    <submittedName>
        <fullName evidence="4">EAL domain-containing protein</fullName>
    </submittedName>
</protein>
<dbReference type="Gene3D" id="3.20.20.450">
    <property type="entry name" value="EAL domain"/>
    <property type="match status" value="1"/>
</dbReference>
<dbReference type="InterPro" id="IPR035919">
    <property type="entry name" value="EAL_sf"/>
</dbReference>
<dbReference type="Pfam" id="PF00563">
    <property type="entry name" value="EAL"/>
    <property type="match status" value="1"/>
</dbReference>
<feature type="domain" description="GGDEF" evidence="3">
    <location>
        <begin position="248"/>
        <end position="379"/>
    </location>
</feature>
<dbReference type="CDD" id="cd01949">
    <property type="entry name" value="GGDEF"/>
    <property type="match status" value="1"/>
</dbReference>
<dbReference type="SUPFAM" id="SSF55073">
    <property type="entry name" value="Nucleotide cyclase"/>
    <property type="match status" value="1"/>
</dbReference>
<dbReference type="InterPro" id="IPR000160">
    <property type="entry name" value="GGDEF_dom"/>
</dbReference>
<proteinExistence type="predicted"/>
<dbReference type="SMART" id="SM00267">
    <property type="entry name" value="GGDEF"/>
    <property type="match status" value="1"/>
</dbReference>
<dbReference type="NCBIfam" id="TIGR00254">
    <property type="entry name" value="GGDEF"/>
    <property type="match status" value="1"/>
</dbReference>
<dbReference type="EMBL" id="VHLH01000029">
    <property type="protein sequence ID" value="TPW26545.1"/>
    <property type="molecule type" value="Genomic_DNA"/>
</dbReference>
<dbReference type="InterPro" id="IPR029787">
    <property type="entry name" value="Nucleotide_cyclase"/>
</dbReference>
<keyword evidence="1" id="KW-0812">Transmembrane</keyword>
<evidence type="ECO:0000313" key="5">
    <source>
        <dbReference type="Proteomes" id="UP000320314"/>
    </source>
</evidence>
<organism evidence="4 5">
    <name type="scientific">Pararhizobium mangrovi</name>
    <dbReference type="NCBI Taxonomy" id="2590452"/>
    <lineage>
        <taxon>Bacteria</taxon>
        <taxon>Pseudomonadati</taxon>
        <taxon>Pseudomonadota</taxon>
        <taxon>Alphaproteobacteria</taxon>
        <taxon>Hyphomicrobiales</taxon>
        <taxon>Rhizobiaceae</taxon>
        <taxon>Rhizobium/Agrobacterium group</taxon>
        <taxon>Pararhizobium</taxon>
    </lineage>
</organism>
<dbReference type="Gene3D" id="3.30.70.270">
    <property type="match status" value="1"/>
</dbReference>
<gene>
    <name evidence="4" type="ORF">FJU11_14575</name>
</gene>
<dbReference type="CDD" id="cd01948">
    <property type="entry name" value="EAL"/>
    <property type="match status" value="1"/>
</dbReference>
<dbReference type="Proteomes" id="UP000320314">
    <property type="component" value="Unassembled WGS sequence"/>
</dbReference>
<comment type="caution">
    <text evidence="4">The sequence shown here is derived from an EMBL/GenBank/DDBJ whole genome shotgun (WGS) entry which is preliminary data.</text>
</comment>
<keyword evidence="1" id="KW-1133">Transmembrane helix</keyword>
<feature type="transmembrane region" description="Helical" evidence="1">
    <location>
        <begin position="34"/>
        <end position="54"/>
    </location>
</feature>
<feature type="transmembrane region" description="Helical" evidence="1">
    <location>
        <begin position="94"/>
        <end position="113"/>
    </location>
</feature>
<dbReference type="InterPro" id="IPR001633">
    <property type="entry name" value="EAL_dom"/>
</dbReference>
<dbReference type="AlphaFoldDB" id="A0A506U0Q8"/>
<feature type="domain" description="EAL" evidence="2">
    <location>
        <begin position="388"/>
        <end position="637"/>
    </location>
</feature>
<name>A0A506U0Q8_9HYPH</name>
<keyword evidence="1" id="KW-0472">Membrane</keyword>
<dbReference type="SUPFAM" id="SSF141868">
    <property type="entry name" value="EAL domain-like"/>
    <property type="match status" value="1"/>
</dbReference>
<dbReference type="PROSITE" id="PS50887">
    <property type="entry name" value="GGDEF"/>
    <property type="match status" value="1"/>
</dbReference>